<dbReference type="EMBL" id="CP006880">
    <property type="protein sequence ID" value="AJD44682.1"/>
    <property type="molecule type" value="Genomic_DNA"/>
</dbReference>
<keyword evidence="2" id="KW-0614">Plasmid</keyword>
<reference evidence="2 3" key="1">
    <citation type="submission" date="2013-11" db="EMBL/GenBank/DDBJ databases">
        <title>Complete genome sequence of Rhizobium gallicum bv. gallicum R602.</title>
        <authorList>
            <person name="Bustos P."/>
            <person name="Santamaria R.I."/>
            <person name="Lozano L."/>
            <person name="Acosta J.L."/>
            <person name="Ormeno-Orrillo E."/>
            <person name="Rogel M.A."/>
            <person name="Romero D."/>
            <person name="Cevallos M.A."/>
            <person name="Martinez-Romero E."/>
            <person name="Gonzalez V."/>
        </authorList>
    </citation>
    <scope>NUCLEOTIDE SEQUENCE [LARGE SCALE GENOMIC DNA]</scope>
    <source>
        <strain evidence="2 3">R602</strain>
        <plasmid evidence="2 3">pRgalR602c</plasmid>
    </source>
</reference>
<evidence type="ECO:0000313" key="2">
    <source>
        <dbReference type="EMBL" id="AJD44682.1"/>
    </source>
</evidence>
<feature type="region of interest" description="Disordered" evidence="1">
    <location>
        <begin position="17"/>
        <end position="54"/>
    </location>
</feature>
<evidence type="ECO:0000313" key="3">
    <source>
        <dbReference type="Proteomes" id="UP000031368"/>
    </source>
</evidence>
<gene>
    <name evidence="2" type="ORF">RGR602_PC00644</name>
</gene>
<evidence type="ECO:0000256" key="1">
    <source>
        <dbReference type="SAM" id="MobiDB-lite"/>
    </source>
</evidence>
<name>A0A0B4XDU5_9HYPH</name>
<keyword evidence="3" id="KW-1185">Reference proteome</keyword>
<dbReference type="KEGG" id="rga:RGR602_PC00644"/>
<protein>
    <submittedName>
        <fullName evidence="2">Uncharacterized protein</fullName>
    </submittedName>
</protein>
<dbReference type="HOGENOM" id="CLU_3047281_0_0_5"/>
<geneLocation type="plasmid" evidence="2 3">
    <name>pRgalR602c</name>
</geneLocation>
<accession>A0A0B4XDU5</accession>
<dbReference type="Proteomes" id="UP000031368">
    <property type="component" value="Plasmid pRgalR602c"/>
</dbReference>
<sequence>MPEVETNLMRADADASLEIGKHGPSSRRNGILTPFAATPRGLRGDDWRTKDEAT</sequence>
<proteinExistence type="predicted"/>
<feature type="compositionally biased region" description="Basic and acidic residues" evidence="1">
    <location>
        <begin position="42"/>
        <end position="54"/>
    </location>
</feature>
<organism evidence="2 3">
    <name type="scientific">Rhizobium gallicum bv. gallicum R602sp</name>
    <dbReference type="NCBI Taxonomy" id="1041138"/>
    <lineage>
        <taxon>Bacteria</taxon>
        <taxon>Pseudomonadati</taxon>
        <taxon>Pseudomonadota</taxon>
        <taxon>Alphaproteobacteria</taxon>
        <taxon>Hyphomicrobiales</taxon>
        <taxon>Rhizobiaceae</taxon>
        <taxon>Rhizobium/Agrobacterium group</taxon>
        <taxon>Rhizobium</taxon>
    </lineage>
</organism>
<dbReference type="AlphaFoldDB" id="A0A0B4XDU5"/>